<name>A0A1F8F314_9BACT</name>
<dbReference type="GO" id="GO:0006310">
    <property type="term" value="P:DNA recombination"/>
    <property type="evidence" value="ECO:0007669"/>
    <property type="project" value="UniProtKB-KW"/>
</dbReference>
<evidence type="ECO:0000256" key="3">
    <source>
        <dbReference type="ARBA" id="ARBA00023204"/>
    </source>
</evidence>
<dbReference type="PANTHER" id="PTHR33991">
    <property type="entry name" value="DNA REPAIR PROTEIN RECO"/>
    <property type="match status" value="1"/>
</dbReference>
<evidence type="ECO:0000256" key="2">
    <source>
        <dbReference type="ARBA" id="ARBA00023172"/>
    </source>
</evidence>
<keyword evidence="1" id="KW-0227">DNA damage</keyword>
<dbReference type="AlphaFoldDB" id="A0A1F8F314"/>
<evidence type="ECO:0000313" key="5">
    <source>
        <dbReference type="EMBL" id="OGN07058.1"/>
    </source>
</evidence>
<dbReference type="PANTHER" id="PTHR33991:SF1">
    <property type="entry name" value="DNA REPAIR PROTEIN RECO"/>
    <property type="match status" value="1"/>
</dbReference>
<dbReference type="SUPFAM" id="SSF50249">
    <property type="entry name" value="Nucleic acid-binding proteins"/>
    <property type="match status" value="1"/>
</dbReference>
<dbReference type="GO" id="GO:0043590">
    <property type="term" value="C:bacterial nucleoid"/>
    <property type="evidence" value="ECO:0007669"/>
    <property type="project" value="TreeGrafter"/>
</dbReference>
<dbReference type="EMBL" id="MGJM01000004">
    <property type="protein sequence ID" value="OGN07058.1"/>
    <property type="molecule type" value="Genomic_DNA"/>
</dbReference>
<evidence type="ECO:0000256" key="1">
    <source>
        <dbReference type="ARBA" id="ARBA00022763"/>
    </source>
</evidence>
<dbReference type="NCBIfam" id="TIGR00613">
    <property type="entry name" value="reco"/>
    <property type="match status" value="1"/>
</dbReference>
<feature type="domain" description="DNA replication/recombination mediator RecO N-terminal" evidence="4">
    <location>
        <begin position="13"/>
        <end position="72"/>
    </location>
</feature>
<evidence type="ECO:0000313" key="6">
    <source>
        <dbReference type="Proteomes" id="UP000177605"/>
    </source>
</evidence>
<organism evidence="5 6">
    <name type="scientific">Candidatus Yanofskybacteria bacterium RIFCSPHIGHO2_01_FULL_48_25b</name>
    <dbReference type="NCBI Taxonomy" id="1802672"/>
    <lineage>
        <taxon>Bacteria</taxon>
        <taxon>Candidatus Yanofskyibacteriota</taxon>
    </lineage>
</organism>
<reference evidence="5 6" key="1">
    <citation type="journal article" date="2016" name="Nat. Commun.">
        <title>Thousands of microbial genomes shed light on interconnected biogeochemical processes in an aquifer system.</title>
        <authorList>
            <person name="Anantharaman K."/>
            <person name="Brown C.T."/>
            <person name="Hug L.A."/>
            <person name="Sharon I."/>
            <person name="Castelle C.J."/>
            <person name="Probst A.J."/>
            <person name="Thomas B.C."/>
            <person name="Singh A."/>
            <person name="Wilkins M.J."/>
            <person name="Karaoz U."/>
            <person name="Brodie E.L."/>
            <person name="Williams K.H."/>
            <person name="Hubbard S.S."/>
            <person name="Banfield J.F."/>
        </authorList>
    </citation>
    <scope>NUCLEOTIDE SEQUENCE [LARGE SCALE GENOMIC DNA]</scope>
</reference>
<protein>
    <submittedName>
        <fullName evidence="5">DNA repair protein RecO</fullName>
    </submittedName>
</protein>
<dbReference type="InterPro" id="IPR022572">
    <property type="entry name" value="DNA_rep/recomb_RecO_N"/>
</dbReference>
<dbReference type="GO" id="GO:0006302">
    <property type="term" value="P:double-strand break repair"/>
    <property type="evidence" value="ECO:0007669"/>
    <property type="project" value="TreeGrafter"/>
</dbReference>
<dbReference type="Gene3D" id="2.40.50.140">
    <property type="entry name" value="Nucleic acid-binding proteins"/>
    <property type="match status" value="1"/>
</dbReference>
<evidence type="ECO:0000259" key="4">
    <source>
        <dbReference type="Pfam" id="PF11967"/>
    </source>
</evidence>
<dbReference type="Proteomes" id="UP000177605">
    <property type="component" value="Unassembled WGS sequence"/>
</dbReference>
<comment type="caution">
    <text evidence="5">The sequence shown here is derived from an EMBL/GenBank/DDBJ whole genome shotgun (WGS) entry which is preliminary data.</text>
</comment>
<keyword evidence="3" id="KW-0234">DNA repair</keyword>
<dbReference type="InterPro" id="IPR012340">
    <property type="entry name" value="NA-bd_OB-fold"/>
</dbReference>
<sequence>MRFIVAQVLIAITVRTKAIVIKKTPANEYDQIVDLYSEDFGAMRAIAKGICRPKSVQSLHLETLNLVEFEVIHGKVWPIISSAVMLNQHRNIKDSLPKLAAAQFFTEVLDKIAYENEKDAELWNFLNTMLADFNNADDTQVLPVHGAEVMKLFKDNQSRFLKVLGYDHAFLAGGDFDLDAFFVNTVGRPLSSLNFLYEVTK</sequence>
<dbReference type="Pfam" id="PF11967">
    <property type="entry name" value="RecO_N"/>
    <property type="match status" value="1"/>
</dbReference>
<accession>A0A1F8F314</accession>
<proteinExistence type="predicted"/>
<gene>
    <name evidence="5" type="ORF">A2669_02270</name>
</gene>
<keyword evidence="2" id="KW-0233">DNA recombination</keyword>
<dbReference type="InterPro" id="IPR003717">
    <property type="entry name" value="RecO"/>
</dbReference>